<dbReference type="PRINTS" id="PR01438">
    <property type="entry name" value="UNVRSLSTRESS"/>
</dbReference>
<comment type="similarity">
    <text evidence="1">Belongs to the universal stress protein A family.</text>
</comment>
<proteinExistence type="inferred from homology"/>
<dbReference type="KEGG" id="mcoo:MCOO_32860"/>
<dbReference type="RefSeq" id="WP_163777763.1">
    <property type="nucleotide sequence ID" value="NZ_AP022569.1"/>
</dbReference>
<evidence type="ECO:0000313" key="3">
    <source>
        <dbReference type="EMBL" id="BBX47271.1"/>
    </source>
</evidence>
<dbReference type="SUPFAM" id="SSF52402">
    <property type="entry name" value="Adenine nucleotide alpha hydrolases-like"/>
    <property type="match status" value="1"/>
</dbReference>
<dbReference type="AlphaFoldDB" id="A0A7I7L0F9"/>
<keyword evidence="4" id="KW-1185">Reference proteome</keyword>
<accession>A0A7I7L0F9</accession>
<dbReference type="InterPro" id="IPR006015">
    <property type="entry name" value="Universal_stress_UspA"/>
</dbReference>
<dbReference type="PANTHER" id="PTHR46268">
    <property type="entry name" value="STRESS RESPONSE PROTEIN NHAX"/>
    <property type="match status" value="1"/>
</dbReference>
<name>A0A7I7L0F9_9MYCO</name>
<sequence>MAEYKTIVVGTDGSETSLRAVDKAAAIAAEANAKLIVASAYVPTDSHSAGTDPDQLSGEGYRTEGNAPLYAMLRDAGARAKDAGAHDVEEKAVEGAPVDALISLAEQVGADLIVVGDVGLNSVVGRLVGSVPRAVRNRAKTEVLVVETKQ</sequence>
<organism evidence="3 4">
    <name type="scientific">Mycobacterium cookii</name>
    <dbReference type="NCBI Taxonomy" id="1775"/>
    <lineage>
        <taxon>Bacteria</taxon>
        <taxon>Bacillati</taxon>
        <taxon>Actinomycetota</taxon>
        <taxon>Actinomycetes</taxon>
        <taxon>Mycobacteriales</taxon>
        <taxon>Mycobacteriaceae</taxon>
        <taxon>Mycobacterium</taxon>
    </lineage>
</organism>
<dbReference type="Proteomes" id="UP000465866">
    <property type="component" value="Chromosome"/>
</dbReference>
<evidence type="ECO:0000259" key="2">
    <source>
        <dbReference type="Pfam" id="PF00582"/>
    </source>
</evidence>
<evidence type="ECO:0000313" key="4">
    <source>
        <dbReference type="Proteomes" id="UP000465866"/>
    </source>
</evidence>
<protein>
    <submittedName>
        <fullName evidence="3">Universal stress protein</fullName>
    </submittedName>
</protein>
<reference evidence="3 4" key="1">
    <citation type="journal article" date="2019" name="Emerg. Microbes Infect.">
        <title>Comprehensive subspecies identification of 175 nontuberculous mycobacteria species based on 7547 genomic profiles.</title>
        <authorList>
            <person name="Matsumoto Y."/>
            <person name="Kinjo T."/>
            <person name="Motooka D."/>
            <person name="Nabeya D."/>
            <person name="Jung N."/>
            <person name="Uechi K."/>
            <person name="Horii T."/>
            <person name="Iida T."/>
            <person name="Fujita J."/>
            <person name="Nakamura S."/>
        </authorList>
    </citation>
    <scope>NUCLEOTIDE SEQUENCE [LARGE SCALE GENOMIC DNA]</scope>
    <source>
        <strain evidence="3 4">JCM 12404</strain>
    </source>
</reference>
<feature type="domain" description="UspA" evidence="2">
    <location>
        <begin position="4"/>
        <end position="146"/>
    </location>
</feature>
<dbReference type="Gene3D" id="3.40.50.620">
    <property type="entry name" value="HUPs"/>
    <property type="match status" value="1"/>
</dbReference>
<dbReference type="PANTHER" id="PTHR46268:SF6">
    <property type="entry name" value="UNIVERSAL STRESS PROTEIN UP12"/>
    <property type="match status" value="1"/>
</dbReference>
<gene>
    <name evidence="3" type="ORF">MCOO_32860</name>
</gene>
<dbReference type="InterPro" id="IPR014729">
    <property type="entry name" value="Rossmann-like_a/b/a_fold"/>
</dbReference>
<dbReference type="InterPro" id="IPR006016">
    <property type="entry name" value="UspA"/>
</dbReference>
<dbReference type="EMBL" id="AP022569">
    <property type="protein sequence ID" value="BBX47271.1"/>
    <property type="molecule type" value="Genomic_DNA"/>
</dbReference>
<evidence type="ECO:0000256" key="1">
    <source>
        <dbReference type="ARBA" id="ARBA00008791"/>
    </source>
</evidence>
<dbReference type="Pfam" id="PF00582">
    <property type="entry name" value="Usp"/>
    <property type="match status" value="1"/>
</dbReference>
<dbReference type="CDD" id="cd00293">
    <property type="entry name" value="USP-like"/>
    <property type="match status" value="1"/>
</dbReference>